<dbReference type="EMBL" id="JADHQD010000016">
    <property type="protein sequence ID" value="MBL6818422.1"/>
    <property type="molecule type" value="Genomic_DNA"/>
</dbReference>
<dbReference type="AlphaFoldDB" id="A0A937LH92"/>
<name>A0A937LH92_9GAMM</name>
<comment type="caution">
    <text evidence="1">The sequence shown here is derived from an EMBL/GenBank/DDBJ whole genome shotgun (WGS) entry which is preliminary data.</text>
</comment>
<gene>
    <name evidence="1" type="ORF">ISQ64_03345</name>
</gene>
<reference evidence="1" key="1">
    <citation type="submission" date="2020-10" db="EMBL/GenBank/DDBJ databases">
        <title>Microbiome of the Black Sea water column analyzed by genome centric metagenomics.</title>
        <authorList>
            <person name="Cabello-Yeves P.J."/>
            <person name="Callieri C."/>
            <person name="Picazo A."/>
            <person name="Mehrshad M."/>
            <person name="Haro-Moreno J.M."/>
            <person name="Roda-Garcia J."/>
            <person name="Dzembekova N."/>
            <person name="Slabakova V."/>
            <person name="Slabakova N."/>
            <person name="Moncheva S."/>
            <person name="Rodriguez-Valera F."/>
        </authorList>
    </citation>
    <scope>NUCLEOTIDE SEQUENCE</scope>
    <source>
        <strain evidence="1">BS307-5m-G50</strain>
    </source>
</reference>
<organism evidence="1 2">
    <name type="scientific">SAR86 cluster bacterium</name>
    <dbReference type="NCBI Taxonomy" id="2030880"/>
    <lineage>
        <taxon>Bacteria</taxon>
        <taxon>Pseudomonadati</taxon>
        <taxon>Pseudomonadota</taxon>
        <taxon>Gammaproteobacteria</taxon>
        <taxon>SAR86 cluster</taxon>
    </lineage>
</organism>
<evidence type="ECO:0000313" key="1">
    <source>
        <dbReference type="EMBL" id="MBL6818422.1"/>
    </source>
</evidence>
<sequence>MNISSNDLALSFNKLINNNLSFIQTTNTGAEEVQSIGQIYKKEDVIEIIIDLPNREKYTIRDSLIEIYDYEFNQTQAIEINDDNSFLIDFLNNKFDFNDIQVLDKNSFIIFKNNKEFTISIISENTFSIIYKDNMDYKNSILFTTL</sequence>
<protein>
    <submittedName>
        <fullName evidence="1">Uncharacterized protein</fullName>
    </submittedName>
</protein>
<evidence type="ECO:0000313" key="2">
    <source>
        <dbReference type="Proteomes" id="UP000711391"/>
    </source>
</evidence>
<accession>A0A937LH92</accession>
<dbReference type="Proteomes" id="UP000711391">
    <property type="component" value="Unassembled WGS sequence"/>
</dbReference>
<proteinExistence type="predicted"/>